<dbReference type="EMBL" id="BMIN01000016">
    <property type="protein sequence ID" value="GGD21770.1"/>
    <property type="molecule type" value="Genomic_DNA"/>
</dbReference>
<keyword evidence="1" id="KW-0489">Methyltransferase</keyword>
<feature type="domain" description="Methyltransferase" evidence="3">
    <location>
        <begin position="50"/>
        <end position="147"/>
    </location>
</feature>
<evidence type="ECO:0000259" key="3">
    <source>
        <dbReference type="Pfam" id="PF13649"/>
    </source>
</evidence>
<comment type="caution">
    <text evidence="4">The sequence shown here is derived from an EMBL/GenBank/DDBJ whole genome shotgun (WGS) entry which is preliminary data.</text>
</comment>
<evidence type="ECO:0000256" key="1">
    <source>
        <dbReference type="ARBA" id="ARBA00022603"/>
    </source>
</evidence>
<evidence type="ECO:0000256" key="2">
    <source>
        <dbReference type="ARBA" id="ARBA00022679"/>
    </source>
</evidence>
<evidence type="ECO:0000313" key="4">
    <source>
        <dbReference type="EMBL" id="GGD21770.1"/>
    </source>
</evidence>
<proteinExistence type="predicted"/>
<dbReference type="InterPro" id="IPR041698">
    <property type="entry name" value="Methyltransf_25"/>
</dbReference>
<dbReference type="InterPro" id="IPR029063">
    <property type="entry name" value="SAM-dependent_MTases_sf"/>
</dbReference>
<protein>
    <recommendedName>
        <fullName evidence="3">Methyltransferase domain-containing protein</fullName>
    </recommendedName>
</protein>
<dbReference type="RefSeq" id="WP_188655374.1">
    <property type="nucleotide sequence ID" value="NZ_BMIN01000016.1"/>
</dbReference>
<evidence type="ECO:0000313" key="5">
    <source>
        <dbReference type="Proteomes" id="UP000642571"/>
    </source>
</evidence>
<dbReference type="SUPFAM" id="SSF53335">
    <property type="entry name" value="S-adenosyl-L-methionine-dependent methyltransferases"/>
    <property type="match status" value="1"/>
</dbReference>
<dbReference type="Proteomes" id="UP000642571">
    <property type="component" value="Unassembled WGS sequence"/>
</dbReference>
<keyword evidence="5" id="KW-1185">Reference proteome</keyword>
<dbReference type="Pfam" id="PF13649">
    <property type="entry name" value="Methyltransf_25"/>
    <property type="match status" value="1"/>
</dbReference>
<sequence>MSDTAENFYDQLAEDYHFIFNNWEDSSAFQGNTINNIILSSLPNSKTLSILDCSCGIGTQSIGLAQKGHHVTATDISLASVERAIKEANKRGVKISFGISDFRTLNKDIKGTYDVVLSADNSIPHLLTEDDLRQTANQLYTKVRPGGMLIITMRNYTEILKEKPASTKPRTFDGGNRIVFQLWDWKEDGRTYTLHHFIMQKAKDIWKTKQYSTSYRAILQTELTSFLQEAGFRNVSWQSPEESGYYQPVLLAWK</sequence>
<organism evidence="4 5">
    <name type="scientific">Pontibacillus salipaludis</name>
    <dbReference type="NCBI Taxonomy" id="1697394"/>
    <lineage>
        <taxon>Bacteria</taxon>
        <taxon>Bacillati</taxon>
        <taxon>Bacillota</taxon>
        <taxon>Bacilli</taxon>
        <taxon>Bacillales</taxon>
        <taxon>Bacillaceae</taxon>
        <taxon>Pontibacillus</taxon>
    </lineage>
</organism>
<gene>
    <name evidence="4" type="ORF">GCM10011389_31820</name>
</gene>
<dbReference type="PANTHER" id="PTHR43861">
    <property type="entry name" value="TRANS-ACONITATE 2-METHYLTRANSFERASE-RELATED"/>
    <property type="match status" value="1"/>
</dbReference>
<reference evidence="5" key="1">
    <citation type="journal article" date="2019" name="Int. J. Syst. Evol. Microbiol.">
        <title>The Global Catalogue of Microorganisms (GCM) 10K type strain sequencing project: providing services to taxonomists for standard genome sequencing and annotation.</title>
        <authorList>
            <consortium name="The Broad Institute Genomics Platform"/>
            <consortium name="The Broad Institute Genome Sequencing Center for Infectious Disease"/>
            <person name="Wu L."/>
            <person name="Ma J."/>
        </authorList>
    </citation>
    <scope>NUCLEOTIDE SEQUENCE [LARGE SCALE GENOMIC DNA]</scope>
    <source>
        <strain evidence="5">CGMCC 1.15353</strain>
    </source>
</reference>
<dbReference type="CDD" id="cd02440">
    <property type="entry name" value="AdoMet_MTases"/>
    <property type="match status" value="1"/>
</dbReference>
<name>A0ABQ1QCF4_9BACI</name>
<keyword evidence="2" id="KW-0808">Transferase</keyword>
<dbReference type="Gene3D" id="2.20.25.110">
    <property type="entry name" value="S-adenosyl-L-methionine-dependent methyltransferases"/>
    <property type="match status" value="1"/>
</dbReference>
<dbReference type="PANTHER" id="PTHR43861:SF1">
    <property type="entry name" value="TRANS-ACONITATE 2-METHYLTRANSFERASE"/>
    <property type="match status" value="1"/>
</dbReference>
<accession>A0ABQ1QCF4</accession>
<dbReference type="Gene3D" id="3.40.50.150">
    <property type="entry name" value="Vaccinia Virus protein VP39"/>
    <property type="match status" value="1"/>
</dbReference>